<dbReference type="PRINTS" id="PR00245">
    <property type="entry name" value="OLFACTORYR"/>
</dbReference>
<evidence type="ECO:0000259" key="14">
    <source>
        <dbReference type="PROSITE" id="PS50262"/>
    </source>
</evidence>
<dbReference type="PROSITE" id="PS50262">
    <property type="entry name" value="G_PROTEIN_RECEP_F1_2"/>
    <property type="match status" value="1"/>
</dbReference>
<evidence type="ECO:0000313" key="15">
    <source>
        <dbReference type="Ensembl" id="ENSPMGP00000026049.1"/>
    </source>
</evidence>
<evidence type="ECO:0000256" key="3">
    <source>
        <dbReference type="ARBA" id="ARBA00022606"/>
    </source>
</evidence>
<dbReference type="GO" id="GO:0004984">
    <property type="term" value="F:olfactory receptor activity"/>
    <property type="evidence" value="ECO:0007669"/>
    <property type="project" value="InterPro"/>
</dbReference>
<keyword evidence="10" id="KW-0675">Receptor</keyword>
<dbReference type="SUPFAM" id="SSF81321">
    <property type="entry name" value="Family A G protein-coupled receptor-like"/>
    <property type="match status" value="1"/>
</dbReference>
<evidence type="ECO:0000256" key="9">
    <source>
        <dbReference type="ARBA" id="ARBA00023157"/>
    </source>
</evidence>
<dbReference type="PANTHER" id="PTHR26451:SF885">
    <property type="entry name" value="OLFACTORY RECEPTOR"/>
    <property type="match status" value="1"/>
</dbReference>
<dbReference type="InterPro" id="IPR000725">
    <property type="entry name" value="Olfact_rcpt"/>
</dbReference>
<dbReference type="PANTHER" id="PTHR26451">
    <property type="entry name" value="G_PROTEIN_RECEP_F1_2 DOMAIN-CONTAINING PROTEIN"/>
    <property type="match status" value="1"/>
</dbReference>
<comment type="subcellular location">
    <subcellularLocation>
        <location evidence="1">Cell membrane</location>
        <topology evidence="1">Multi-pass membrane protein</topology>
    </subcellularLocation>
</comment>
<feature type="domain" description="G-protein coupled receptors family 1 profile" evidence="14">
    <location>
        <begin position="41"/>
        <end position="246"/>
    </location>
</feature>
<proteinExistence type="predicted"/>
<sequence>MASANVSSSSSLTLAAYWDLGSLRSLWFLFLLLLYVAVLGCNLVVIAAIFVDRSLHQPMYVLICNLLTNQLCGSVAIYPFLLFQLLQSTHAVSHAACLVQVFFLFFYGNVQIMTLAAMSYDRYVAICCPLQYHRRMSSQRTLRLLLLVWLLPLLEVSFMVSLSAPLRLCGNHISKVYCDNYSVVKLACGDTTLNNVYGLIYTCVALLSVPALILYTYVRIIRVCLSSGASTRRKALSTCAPHLVVMTRFNVTAVPNAFDVGNLSRVFQVFLSLYIVIGPPLLNALLYGLNMSKLRAVCRGLLSPKI</sequence>
<feature type="transmembrane region" description="Helical" evidence="13">
    <location>
        <begin position="270"/>
        <end position="289"/>
    </location>
</feature>
<evidence type="ECO:0000256" key="5">
    <source>
        <dbReference type="ARBA" id="ARBA00022725"/>
    </source>
</evidence>
<keyword evidence="11" id="KW-0325">Glycoprotein</keyword>
<evidence type="ECO:0000256" key="7">
    <source>
        <dbReference type="ARBA" id="ARBA00023040"/>
    </source>
</evidence>
<dbReference type="GO" id="GO:0004930">
    <property type="term" value="F:G protein-coupled receptor activity"/>
    <property type="evidence" value="ECO:0007669"/>
    <property type="project" value="UniProtKB-KW"/>
</dbReference>
<evidence type="ECO:0000256" key="6">
    <source>
        <dbReference type="ARBA" id="ARBA00022989"/>
    </source>
</evidence>
<feature type="transmembrane region" description="Helical" evidence="13">
    <location>
        <begin position="199"/>
        <end position="218"/>
    </location>
</feature>
<keyword evidence="2" id="KW-1003">Cell membrane</keyword>
<evidence type="ECO:0000256" key="8">
    <source>
        <dbReference type="ARBA" id="ARBA00023136"/>
    </source>
</evidence>
<dbReference type="GO" id="GO:0005549">
    <property type="term" value="F:odorant binding"/>
    <property type="evidence" value="ECO:0007669"/>
    <property type="project" value="TreeGrafter"/>
</dbReference>
<keyword evidence="12" id="KW-0807">Transducer</keyword>
<dbReference type="InterPro" id="IPR017452">
    <property type="entry name" value="GPCR_Rhodpsn_7TM"/>
</dbReference>
<reference evidence="15" key="1">
    <citation type="submission" date="2025-08" db="UniProtKB">
        <authorList>
            <consortium name="Ensembl"/>
        </authorList>
    </citation>
    <scope>IDENTIFICATION</scope>
</reference>
<evidence type="ECO:0000313" key="16">
    <source>
        <dbReference type="Proteomes" id="UP000261520"/>
    </source>
</evidence>
<dbReference type="AlphaFoldDB" id="A0A3B4BC46"/>
<feature type="transmembrane region" description="Helical" evidence="13">
    <location>
        <begin position="239"/>
        <end position="258"/>
    </location>
</feature>
<feature type="transmembrane region" description="Helical" evidence="13">
    <location>
        <begin position="144"/>
        <end position="164"/>
    </location>
</feature>
<dbReference type="Proteomes" id="UP000261520">
    <property type="component" value="Unplaced"/>
</dbReference>
<evidence type="ECO:0000256" key="1">
    <source>
        <dbReference type="ARBA" id="ARBA00004651"/>
    </source>
</evidence>
<keyword evidence="7" id="KW-0297">G-protein coupled receptor</keyword>
<accession>A0A3B4BC46</accession>
<keyword evidence="3" id="KW-0716">Sensory transduction</keyword>
<dbReference type="InterPro" id="IPR000276">
    <property type="entry name" value="GPCR_Rhodpsn"/>
</dbReference>
<evidence type="ECO:0000256" key="10">
    <source>
        <dbReference type="ARBA" id="ARBA00023170"/>
    </source>
</evidence>
<dbReference type="STRING" id="409849.ENSPMGP00000026049"/>
<dbReference type="InterPro" id="IPR052921">
    <property type="entry name" value="GPCR1_Superfamily_Member"/>
</dbReference>
<reference evidence="15" key="2">
    <citation type="submission" date="2025-09" db="UniProtKB">
        <authorList>
            <consortium name="Ensembl"/>
        </authorList>
    </citation>
    <scope>IDENTIFICATION</scope>
</reference>
<name>A0A3B4BC46_9GOBI</name>
<dbReference type="PRINTS" id="PR00237">
    <property type="entry name" value="GPCRRHODOPSN"/>
</dbReference>
<protein>
    <recommendedName>
        <fullName evidence="14">G-protein coupled receptors family 1 profile domain-containing protein</fullName>
    </recommendedName>
</protein>
<dbReference type="Gene3D" id="1.20.1070.10">
    <property type="entry name" value="Rhodopsin 7-helix transmembrane proteins"/>
    <property type="match status" value="1"/>
</dbReference>
<evidence type="ECO:0000256" key="2">
    <source>
        <dbReference type="ARBA" id="ARBA00022475"/>
    </source>
</evidence>
<dbReference type="GO" id="GO:0005886">
    <property type="term" value="C:plasma membrane"/>
    <property type="evidence" value="ECO:0007669"/>
    <property type="project" value="UniProtKB-SubCell"/>
</dbReference>
<dbReference type="FunFam" id="1.20.1070.10:FF:000024">
    <property type="entry name" value="Olfactory receptor"/>
    <property type="match status" value="1"/>
</dbReference>
<feature type="transmembrane region" description="Helical" evidence="13">
    <location>
        <begin position="26"/>
        <end position="50"/>
    </location>
</feature>
<keyword evidence="4 13" id="KW-0812">Transmembrane</keyword>
<keyword evidence="8 13" id="KW-0472">Membrane</keyword>
<dbReference type="Ensembl" id="ENSPMGT00000027741.1">
    <property type="protein sequence ID" value="ENSPMGP00000026049.1"/>
    <property type="gene ID" value="ENSPMGG00000021004.1"/>
</dbReference>
<keyword evidence="6 13" id="KW-1133">Transmembrane helix</keyword>
<evidence type="ECO:0000256" key="13">
    <source>
        <dbReference type="SAM" id="Phobius"/>
    </source>
</evidence>
<feature type="transmembrane region" description="Helical" evidence="13">
    <location>
        <begin position="91"/>
        <end position="110"/>
    </location>
</feature>
<feature type="transmembrane region" description="Helical" evidence="13">
    <location>
        <begin position="62"/>
        <end position="85"/>
    </location>
</feature>
<evidence type="ECO:0000256" key="11">
    <source>
        <dbReference type="ARBA" id="ARBA00023180"/>
    </source>
</evidence>
<keyword evidence="16" id="KW-1185">Reference proteome</keyword>
<keyword evidence="5" id="KW-0552">Olfaction</keyword>
<keyword evidence="9" id="KW-1015">Disulfide bond</keyword>
<dbReference type="Pfam" id="PF13853">
    <property type="entry name" value="7tm_4"/>
    <property type="match status" value="1"/>
</dbReference>
<evidence type="ECO:0000256" key="4">
    <source>
        <dbReference type="ARBA" id="ARBA00022692"/>
    </source>
</evidence>
<organism evidence="15 16">
    <name type="scientific">Periophthalmus magnuspinnatus</name>
    <dbReference type="NCBI Taxonomy" id="409849"/>
    <lineage>
        <taxon>Eukaryota</taxon>
        <taxon>Metazoa</taxon>
        <taxon>Chordata</taxon>
        <taxon>Craniata</taxon>
        <taxon>Vertebrata</taxon>
        <taxon>Euteleostomi</taxon>
        <taxon>Actinopterygii</taxon>
        <taxon>Neopterygii</taxon>
        <taxon>Teleostei</taxon>
        <taxon>Neoteleostei</taxon>
        <taxon>Acanthomorphata</taxon>
        <taxon>Gobiaria</taxon>
        <taxon>Gobiiformes</taxon>
        <taxon>Gobioidei</taxon>
        <taxon>Gobiidae</taxon>
        <taxon>Oxudercinae</taxon>
        <taxon>Periophthalmus</taxon>
    </lineage>
</organism>
<evidence type="ECO:0000256" key="12">
    <source>
        <dbReference type="ARBA" id="ARBA00023224"/>
    </source>
</evidence>